<evidence type="ECO:0000256" key="13">
    <source>
        <dbReference type="ARBA" id="ARBA00023128"/>
    </source>
</evidence>
<keyword evidence="8" id="KW-0677">Repeat</keyword>
<evidence type="ECO:0000256" key="18">
    <source>
        <dbReference type="RuleBase" id="RU000488"/>
    </source>
</evidence>
<evidence type="ECO:0000256" key="19">
    <source>
        <dbReference type="RuleBase" id="RU368008"/>
    </source>
</evidence>
<dbReference type="AlphaFoldDB" id="A0A8C7EKY6"/>
<keyword evidence="4" id="KW-0050">Antiport</keyword>
<evidence type="ECO:0000256" key="10">
    <source>
        <dbReference type="ARBA" id="ARBA00022829"/>
    </source>
</evidence>
<evidence type="ECO:0000256" key="2">
    <source>
        <dbReference type="ARBA" id="ARBA00006375"/>
    </source>
</evidence>
<dbReference type="PROSITE" id="PS50920">
    <property type="entry name" value="SOLCAR"/>
    <property type="match status" value="2"/>
</dbReference>
<keyword evidence="11" id="KW-1133">Transmembrane helix</keyword>
<dbReference type="GO" id="GO:0005743">
    <property type="term" value="C:mitochondrial inner membrane"/>
    <property type="evidence" value="ECO:0007669"/>
    <property type="project" value="UniProtKB-SubCell"/>
</dbReference>
<comment type="similarity">
    <text evidence="2 18">Belongs to the mitochondrial carrier (TC 2.A.29) family.</text>
</comment>
<evidence type="ECO:0000256" key="11">
    <source>
        <dbReference type="ARBA" id="ARBA00022989"/>
    </source>
</evidence>
<dbReference type="Pfam" id="PF00153">
    <property type="entry name" value="Mito_carr"/>
    <property type="match status" value="2"/>
</dbReference>
<evidence type="ECO:0000256" key="6">
    <source>
        <dbReference type="ARBA" id="ARBA00022553"/>
    </source>
</evidence>
<dbReference type="PRINTS" id="PR00927">
    <property type="entry name" value="ADPTRNSLCASE"/>
</dbReference>
<dbReference type="InterPro" id="IPR018108">
    <property type="entry name" value="MCP_transmembrane"/>
</dbReference>
<evidence type="ECO:0000256" key="16">
    <source>
        <dbReference type="ARBA" id="ARBA00024537"/>
    </source>
</evidence>
<evidence type="ECO:0000256" key="5">
    <source>
        <dbReference type="ARBA" id="ARBA00022481"/>
    </source>
</evidence>
<dbReference type="GeneTree" id="ENSGT00940000154400"/>
<dbReference type="GO" id="GO:0140021">
    <property type="term" value="P:mitochondrial ADP transmembrane transport"/>
    <property type="evidence" value="ECO:0007669"/>
    <property type="project" value="InterPro"/>
</dbReference>
<keyword evidence="10" id="KW-0159">Chromosome partition</keyword>
<keyword evidence="13" id="KW-0496">Mitochondrion</keyword>
<comment type="subunit">
    <text evidence="19">Monomer.</text>
</comment>
<dbReference type="PRINTS" id="PR00926">
    <property type="entry name" value="MITOCARRIER"/>
</dbReference>
<evidence type="ECO:0000256" key="8">
    <source>
        <dbReference type="ARBA" id="ARBA00022737"/>
    </source>
</evidence>
<keyword evidence="14 17" id="KW-0472">Membrane</keyword>
<dbReference type="GO" id="GO:0007059">
    <property type="term" value="P:chromosome segregation"/>
    <property type="evidence" value="ECO:0007669"/>
    <property type="project" value="UniProtKB-KW"/>
</dbReference>
<keyword evidence="5" id="KW-0488">Methylation</keyword>
<evidence type="ECO:0000256" key="9">
    <source>
        <dbReference type="ARBA" id="ARBA00022792"/>
    </source>
</evidence>
<dbReference type="Gene3D" id="1.50.40.10">
    <property type="entry name" value="Mitochondrial carrier domain"/>
    <property type="match status" value="1"/>
</dbReference>
<evidence type="ECO:0000256" key="15">
    <source>
        <dbReference type="ARBA" id="ARBA00024169"/>
    </source>
</evidence>
<dbReference type="Ensembl" id="ENSNVIT00000006633.1">
    <property type="protein sequence ID" value="ENSNVIP00000005643.1"/>
    <property type="gene ID" value="ENSNVIG00000004547.1"/>
</dbReference>
<protein>
    <recommendedName>
        <fullName evidence="19">ADP/ATP translocase</fullName>
    </recommendedName>
    <alternativeName>
        <fullName evidence="19">ADP,ATP carrier protein</fullName>
    </alternativeName>
</protein>
<accession>A0A8C7EKY6</accession>
<evidence type="ECO:0000256" key="4">
    <source>
        <dbReference type="ARBA" id="ARBA00022449"/>
    </source>
</evidence>
<dbReference type="GO" id="GO:0005471">
    <property type="term" value="F:ATP:ADP antiporter activity"/>
    <property type="evidence" value="ECO:0007669"/>
    <property type="project" value="UniProtKB-UniRule"/>
</dbReference>
<keyword evidence="12" id="KW-0007">Acetylation</keyword>
<sequence length="189" mass="20634">MPLCSLAKDLLVGGEAMGISKTVVVPIQWVKSLLQVQNASKQVTAAYKRCIDFLLPILREEGVLSFRHGNLANGIRYKYKKILLGGMDKRTQFSRYFTGNLASGGAVGTTSLGFVYPPDFACTCLVADAGKAGAKREFRGLSDCLVKIYKPGEMKGLYQGFNVSGQGILIYRTTYSCIYDTCSFILGWG</sequence>
<keyword evidence="7 17" id="KW-0812">Transmembrane</keyword>
<reference evidence="20" key="1">
    <citation type="submission" date="2025-08" db="UniProtKB">
        <authorList>
            <consortium name="Ensembl"/>
        </authorList>
    </citation>
    <scope>IDENTIFICATION</scope>
</reference>
<evidence type="ECO:0000256" key="1">
    <source>
        <dbReference type="ARBA" id="ARBA00004448"/>
    </source>
</evidence>
<dbReference type="Proteomes" id="UP000694425">
    <property type="component" value="Unplaced"/>
</dbReference>
<reference evidence="20" key="2">
    <citation type="submission" date="2025-09" db="UniProtKB">
        <authorList>
            <consortium name="Ensembl"/>
        </authorList>
    </citation>
    <scope>IDENTIFICATION</scope>
</reference>
<keyword evidence="21" id="KW-1185">Reference proteome</keyword>
<dbReference type="GO" id="GO:1901029">
    <property type="term" value="P:negative regulation of mitochondrial outer membrane permeabilization involved in apoptotic signaling pathway"/>
    <property type="evidence" value="ECO:0007669"/>
    <property type="project" value="TreeGrafter"/>
</dbReference>
<evidence type="ECO:0000256" key="12">
    <source>
        <dbReference type="ARBA" id="ARBA00022990"/>
    </source>
</evidence>
<keyword evidence="9" id="KW-0999">Mitochondrion inner membrane</keyword>
<evidence type="ECO:0000313" key="20">
    <source>
        <dbReference type="Ensembl" id="ENSNVIP00000005643.1"/>
    </source>
</evidence>
<dbReference type="InterPro" id="IPR023395">
    <property type="entry name" value="MCP_dom_sf"/>
</dbReference>
<evidence type="ECO:0000256" key="17">
    <source>
        <dbReference type="PROSITE-ProRule" id="PRU00282"/>
    </source>
</evidence>
<name>A0A8C7EKY6_NEOVI</name>
<feature type="repeat" description="Solcar" evidence="17">
    <location>
        <begin position="4"/>
        <end position="93"/>
    </location>
</feature>
<feature type="repeat" description="Solcar" evidence="17">
    <location>
        <begin position="95"/>
        <end position="185"/>
    </location>
</feature>
<evidence type="ECO:0000256" key="7">
    <source>
        <dbReference type="ARBA" id="ARBA00022692"/>
    </source>
</evidence>
<dbReference type="InterPro" id="IPR002067">
    <property type="entry name" value="MCP"/>
</dbReference>
<dbReference type="SUPFAM" id="SSF103506">
    <property type="entry name" value="Mitochondrial carrier"/>
    <property type="match status" value="1"/>
</dbReference>
<evidence type="ECO:0000313" key="21">
    <source>
        <dbReference type="Proteomes" id="UP000694425"/>
    </source>
</evidence>
<dbReference type="InterPro" id="IPR002113">
    <property type="entry name" value="ADT_euk_type"/>
</dbReference>
<dbReference type="PANTHER" id="PTHR45635:SF3">
    <property type="entry name" value="ADP_ATP TRANSLOCASE 2"/>
    <property type="match status" value="1"/>
</dbReference>
<evidence type="ECO:0000256" key="3">
    <source>
        <dbReference type="ARBA" id="ARBA00022448"/>
    </source>
</evidence>
<comment type="catalytic activity">
    <reaction evidence="15">
        <text>H(+)(in) = H(+)(out)</text>
        <dbReference type="Rhea" id="RHEA:34979"/>
        <dbReference type="ChEBI" id="CHEBI:15378"/>
    </reaction>
</comment>
<comment type="catalytic activity">
    <reaction evidence="16">
        <text>ADP(in) + ATP(out) = ADP(out) + ATP(in)</text>
        <dbReference type="Rhea" id="RHEA:34999"/>
        <dbReference type="ChEBI" id="CHEBI:30616"/>
        <dbReference type="ChEBI" id="CHEBI:456216"/>
    </reaction>
</comment>
<dbReference type="GO" id="GO:1990544">
    <property type="term" value="P:mitochondrial ATP transmembrane transport"/>
    <property type="evidence" value="ECO:0007669"/>
    <property type="project" value="InterPro"/>
</dbReference>
<dbReference type="PANTHER" id="PTHR45635">
    <property type="entry name" value="ADP,ATP CARRIER PROTEIN 1-RELATED-RELATED"/>
    <property type="match status" value="1"/>
</dbReference>
<evidence type="ECO:0000256" key="14">
    <source>
        <dbReference type="ARBA" id="ARBA00023136"/>
    </source>
</evidence>
<organism evidence="20 21">
    <name type="scientific">Neovison vison</name>
    <name type="common">American mink</name>
    <name type="synonym">Mustela vison</name>
    <dbReference type="NCBI Taxonomy" id="452646"/>
    <lineage>
        <taxon>Eukaryota</taxon>
        <taxon>Metazoa</taxon>
        <taxon>Chordata</taxon>
        <taxon>Craniata</taxon>
        <taxon>Vertebrata</taxon>
        <taxon>Euteleostomi</taxon>
        <taxon>Mammalia</taxon>
        <taxon>Eutheria</taxon>
        <taxon>Laurasiatheria</taxon>
        <taxon>Carnivora</taxon>
        <taxon>Caniformia</taxon>
        <taxon>Musteloidea</taxon>
        <taxon>Mustelidae</taxon>
        <taxon>Mustelinae</taxon>
        <taxon>Neogale</taxon>
    </lineage>
</organism>
<comment type="subcellular location">
    <subcellularLocation>
        <location evidence="19">Membrane</location>
        <topology evidence="19">Multi-pass membrane protein</topology>
    </subcellularLocation>
    <subcellularLocation>
        <location evidence="1">Mitochondrion inner membrane</location>
        <topology evidence="1">Multi-pass membrane protein</topology>
    </subcellularLocation>
</comment>
<comment type="function">
    <text evidence="19">Catalyzes the exchange of ADP and ATP across the membrane.</text>
</comment>
<keyword evidence="3 18" id="KW-0813">Transport</keyword>
<proteinExistence type="inferred from homology"/>
<keyword evidence="6" id="KW-0597">Phosphoprotein</keyword>